<feature type="chain" id="PRO_5017971445" evidence="1">
    <location>
        <begin position="22"/>
        <end position="177"/>
    </location>
</feature>
<accession>A0A3G2SZW4</accession>
<organism evidence="3 4">
    <name type="scientific">Acinetobacter wuhouensis</name>
    <dbReference type="NCBI Taxonomy" id="1879050"/>
    <lineage>
        <taxon>Bacteria</taxon>
        <taxon>Pseudomonadati</taxon>
        <taxon>Pseudomonadota</taxon>
        <taxon>Gammaproteobacteria</taxon>
        <taxon>Moraxellales</taxon>
        <taxon>Moraxellaceae</taxon>
        <taxon>Acinetobacter</taxon>
    </lineage>
</organism>
<dbReference type="EMBL" id="CP033133">
    <property type="protein sequence ID" value="AYO53216.1"/>
    <property type="molecule type" value="Genomic_DNA"/>
</dbReference>
<proteinExistence type="predicted"/>
<evidence type="ECO:0000313" key="4">
    <source>
        <dbReference type="Proteomes" id="UP000279962"/>
    </source>
</evidence>
<reference evidence="3 4" key="1">
    <citation type="submission" date="2018-10" db="EMBL/GenBank/DDBJ databases">
        <title>The complete genome of Acinetobacter wuhouensis strain WCHAW010062.</title>
        <authorList>
            <person name="Hu Y."/>
            <person name="Long H."/>
            <person name="Feng Y."/>
            <person name="Zong Z."/>
        </authorList>
    </citation>
    <scope>NUCLEOTIDE SEQUENCE [LARGE SCALE GENOMIC DNA]</scope>
    <source>
        <strain evidence="3 4">WCHAW010062</strain>
    </source>
</reference>
<dbReference type="Pfam" id="PF09832">
    <property type="entry name" value="DUF2059"/>
    <property type="match status" value="1"/>
</dbReference>
<feature type="domain" description="DUF2059" evidence="2">
    <location>
        <begin position="96"/>
        <end position="153"/>
    </location>
</feature>
<evidence type="ECO:0000259" key="2">
    <source>
        <dbReference type="Pfam" id="PF09832"/>
    </source>
</evidence>
<dbReference type="AlphaFoldDB" id="A0A3G2SZW4"/>
<keyword evidence="1" id="KW-0732">Signal</keyword>
<dbReference type="RefSeq" id="WP_087552392.1">
    <property type="nucleotide sequence ID" value="NZ_CP033133.1"/>
</dbReference>
<evidence type="ECO:0000256" key="1">
    <source>
        <dbReference type="SAM" id="SignalP"/>
    </source>
</evidence>
<dbReference type="InterPro" id="IPR018637">
    <property type="entry name" value="DUF2059"/>
</dbReference>
<protein>
    <submittedName>
        <fullName evidence="3">DUF2059 domain-containing protein</fullName>
    </submittedName>
</protein>
<sequence>MKLLPQLLLIGSCLTANLTFAVPASDQQIQQLLNVMNLDTLLQETIQKIRPQLDQQAYQIVKMTVKKDQLSPQEQIVANELSDKLYAQSQKTVSWDQMKPLYQKIYKEVYSAEEIQAQIDFYSSTVGQSILKKTPQVAQETMALMNTKLMSSMQTTAADFKEINKKLDTLKKAAENK</sequence>
<dbReference type="Proteomes" id="UP000279962">
    <property type="component" value="Chromosome"/>
</dbReference>
<name>A0A3G2SZW4_9GAMM</name>
<gene>
    <name evidence="3" type="ORF">CDG68_05850</name>
</gene>
<evidence type="ECO:0000313" key="3">
    <source>
        <dbReference type="EMBL" id="AYO53216.1"/>
    </source>
</evidence>
<feature type="signal peptide" evidence="1">
    <location>
        <begin position="1"/>
        <end position="21"/>
    </location>
</feature>